<evidence type="ECO:0000313" key="2">
    <source>
        <dbReference type="Proteomes" id="UP000814128"/>
    </source>
</evidence>
<proteinExistence type="predicted"/>
<reference evidence="1" key="2">
    <citation type="journal article" date="2022" name="New Phytol.">
        <title>Evolutionary transition to the ectomycorrhizal habit in the genomes of a hyperdiverse lineage of mushroom-forming fungi.</title>
        <authorList>
            <person name="Looney B."/>
            <person name="Miyauchi S."/>
            <person name="Morin E."/>
            <person name="Drula E."/>
            <person name="Courty P.E."/>
            <person name="Kohler A."/>
            <person name="Kuo A."/>
            <person name="LaButti K."/>
            <person name="Pangilinan J."/>
            <person name="Lipzen A."/>
            <person name="Riley R."/>
            <person name="Andreopoulos W."/>
            <person name="He G."/>
            <person name="Johnson J."/>
            <person name="Nolan M."/>
            <person name="Tritt A."/>
            <person name="Barry K.W."/>
            <person name="Grigoriev I.V."/>
            <person name="Nagy L.G."/>
            <person name="Hibbett D."/>
            <person name="Henrissat B."/>
            <person name="Matheny P.B."/>
            <person name="Labbe J."/>
            <person name="Martin F.M."/>
        </authorList>
    </citation>
    <scope>NUCLEOTIDE SEQUENCE</scope>
    <source>
        <strain evidence="1">EC-137</strain>
    </source>
</reference>
<sequence length="155" mass="17430">LILLFSTFTLAGSDTTSNTPARVLYLLALHSKAQEKLREGLMEACSTAGETGHNDFVELPYLEAVCCETLHFTNRGDRYINDSVLPFAQPYIDIHCKEHNELFVLGGAMLFVSNIRVNRDKAIWGPDAYNWKPERWLSPLPDGVAEARIPDVYTN</sequence>
<evidence type="ECO:0000313" key="1">
    <source>
        <dbReference type="EMBL" id="KAI0026384.1"/>
    </source>
</evidence>
<feature type="non-terminal residue" evidence="1">
    <location>
        <position position="1"/>
    </location>
</feature>
<reference evidence="1" key="1">
    <citation type="submission" date="2021-02" db="EMBL/GenBank/DDBJ databases">
        <authorList>
            <consortium name="DOE Joint Genome Institute"/>
            <person name="Ahrendt S."/>
            <person name="Looney B.P."/>
            <person name="Miyauchi S."/>
            <person name="Morin E."/>
            <person name="Drula E."/>
            <person name="Courty P.E."/>
            <person name="Chicoki N."/>
            <person name="Fauchery L."/>
            <person name="Kohler A."/>
            <person name="Kuo A."/>
            <person name="Labutti K."/>
            <person name="Pangilinan J."/>
            <person name="Lipzen A."/>
            <person name="Riley R."/>
            <person name="Andreopoulos W."/>
            <person name="He G."/>
            <person name="Johnson J."/>
            <person name="Barry K.W."/>
            <person name="Grigoriev I.V."/>
            <person name="Nagy L."/>
            <person name="Hibbett D."/>
            <person name="Henrissat B."/>
            <person name="Matheny P.B."/>
            <person name="Labbe J."/>
            <person name="Martin F."/>
        </authorList>
    </citation>
    <scope>NUCLEOTIDE SEQUENCE</scope>
    <source>
        <strain evidence="1">EC-137</strain>
    </source>
</reference>
<accession>A0ACB8Q406</accession>
<name>A0ACB8Q406_9AGAM</name>
<dbReference type="Proteomes" id="UP000814128">
    <property type="component" value="Unassembled WGS sequence"/>
</dbReference>
<comment type="caution">
    <text evidence="1">The sequence shown here is derived from an EMBL/GenBank/DDBJ whole genome shotgun (WGS) entry which is preliminary data.</text>
</comment>
<keyword evidence="2" id="KW-1185">Reference proteome</keyword>
<protein>
    <submittedName>
        <fullName evidence="1">Cytochrome P450</fullName>
    </submittedName>
</protein>
<feature type="non-terminal residue" evidence="1">
    <location>
        <position position="155"/>
    </location>
</feature>
<organism evidence="1 2">
    <name type="scientific">Vararia minispora EC-137</name>
    <dbReference type="NCBI Taxonomy" id="1314806"/>
    <lineage>
        <taxon>Eukaryota</taxon>
        <taxon>Fungi</taxon>
        <taxon>Dikarya</taxon>
        <taxon>Basidiomycota</taxon>
        <taxon>Agaricomycotina</taxon>
        <taxon>Agaricomycetes</taxon>
        <taxon>Russulales</taxon>
        <taxon>Lachnocladiaceae</taxon>
        <taxon>Vararia</taxon>
    </lineage>
</organism>
<gene>
    <name evidence="1" type="ORF">K488DRAFT_28844</name>
</gene>
<dbReference type="EMBL" id="MU274666">
    <property type="protein sequence ID" value="KAI0026384.1"/>
    <property type="molecule type" value="Genomic_DNA"/>
</dbReference>